<dbReference type="RefSeq" id="WP_290141557.1">
    <property type="nucleotide sequence ID" value="NZ_CP101620.1"/>
</dbReference>
<dbReference type="Proteomes" id="UP001060112">
    <property type="component" value="Chromosome"/>
</dbReference>
<feature type="domain" description="Nitroreductase" evidence="6">
    <location>
        <begin position="8"/>
        <end position="160"/>
    </location>
</feature>
<keyword evidence="5" id="KW-0560">Oxidoreductase</keyword>
<evidence type="ECO:0000256" key="4">
    <source>
        <dbReference type="ARBA" id="ARBA00022643"/>
    </source>
</evidence>
<comment type="cofactor">
    <cofactor evidence="1">
        <name>FMN</name>
        <dbReference type="ChEBI" id="CHEBI:58210"/>
    </cofactor>
</comment>
<evidence type="ECO:0000256" key="1">
    <source>
        <dbReference type="ARBA" id="ARBA00001917"/>
    </source>
</evidence>
<dbReference type="InterPro" id="IPR029479">
    <property type="entry name" value="Nitroreductase"/>
</dbReference>
<dbReference type="Gene3D" id="3.40.109.10">
    <property type="entry name" value="NADH Oxidase"/>
    <property type="match status" value="1"/>
</dbReference>
<sequence length="183" mass="20786">MNETLQTIAQRKSCRSYQNKMIKDEELQMLLQAAIQAPSAMNRQLCEVYAITNPAYIDELTETIKKVSEERGEKKPDGYHFSYHAPILLIVSGPEYDSRRIEDGSCMLQNIFLAATSLNIGSCWINQLRDTQNVDEVRNVLNKFGIPNNHQVVGCAAIGYIKQDTPAKEKKQERIHIVESNRG</sequence>
<proteinExistence type="inferred from homology"/>
<dbReference type="PANTHER" id="PTHR43673">
    <property type="entry name" value="NAD(P)H NITROREDUCTASE YDGI-RELATED"/>
    <property type="match status" value="1"/>
</dbReference>
<evidence type="ECO:0000259" key="6">
    <source>
        <dbReference type="Pfam" id="PF00881"/>
    </source>
</evidence>
<dbReference type="CDD" id="cd02136">
    <property type="entry name" value="PnbA_NfnB-like"/>
    <property type="match status" value="1"/>
</dbReference>
<evidence type="ECO:0000313" key="7">
    <source>
        <dbReference type="EMBL" id="UTY40122.1"/>
    </source>
</evidence>
<organism evidence="7 8">
    <name type="scientific">Allocoprobacillus halotolerans</name>
    <dbReference type="NCBI Taxonomy" id="2944914"/>
    <lineage>
        <taxon>Bacteria</taxon>
        <taxon>Bacillati</taxon>
        <taxon>Bacillota</taxon>
        <taxon>Erysipelotrichia</taxon>
        <taxon>Erysipelotrichales</taxon>
        <taxon>Erysipelotrichaceae</taxon>
        <taxon>Allocoprobacillus</taxon>
    </lineage>
</organism>
<reference evidence="7" key="1">
    <citation type="submission" date="2022-07" db="EMBL/GenBank/DDBJ databases">
        <title>Faecal culturing of patients with breast cancer.</title>
        <authorList>
            <person name="Teng N.M.Y."/>
            <person name="Kiu R."/>
            <person name="Evans R."/>
            <person name="Baker D.J."/>
            <person name="Zenner C."/>
            <person name="Robinson S.D."/>
            <person name="Hall L.J."/>
        </authorList>
    </citation>
    <scope>NUCLEOTIDE SEQUENCE</scope>
    <source>
        <strain evidence="7">LH1062</strain>
    </source>
</reference>
<accession>A0ABY5I436</accession>
<dbReference type="PANTHER" id="PTHR43673:SF2">
    <property type="entry name" value="NITROREDUCTASE"/>
    <property type="match status" value="1"/>
</dbReference>
<dbReference type="InterPro" id="IPR000415">
    <property type="entry name" value="Nitroreductase-like"/>
</dbReference>
<name>A0ABY5I436_9FIRM</name>
<dbReference type="SUPFAM" id="SSF55469">
    <property type="entry name" value="FMN-dependent nitroreductase-like"/>
    <property type="match status" value="1"/>
</dbReference>
<gene>
    <name evidence="7" type="ORF">NMU03_04810</name>
</gene>
<dbReference type="EMBL" id="CP101620">
    <property type="protein sequence ID" value="UTY40122.1"/>
    <property type="molecule type" value="Genomic_DNA"/>
</dbReference>
<evidence type="ECO:0000256" key="3">
    <source>
        <dbReference type="ARBA" id="ARBA00022630"/>
    </source>
</evidence>
<dbReference type="Pfam" id="PF00881">
    <property type="entry name" value="Nitroreductase"/>
    <property type="match status" value="1"/>
</dbReference>
<evidence type="ECO:0000256" key="5">
    <source>
        <dbReference type="ARBA" id="ARBA00023002"/>
    </source>
</evidence>
<evidence type="ECO:0000313" key="8">
    <source>
        <dbReference type="Proteomes" id="UP001060112"/>
    </source>
</evidence>
<evidence type="ECO:0000256" key="2">
    <source>
        <dbReference type="ARBA" id="ARBA00007118"/>
    </source>
</evidence>
<protein>
    <submittedName>
        <fullName evidence="7">Nitroreductase</fullName>
    </submittedName>
</protein>
<keyword evidence="3" id="KW-0285">Flavoprotein</keyword>
<keyword evidence="8" id="KW-1185">Reference proteome</keyword>
<comment type="similarity">
    <text evidence="2">Belongs to the nitroreductase family.</text>
</comment>
<keyword evidence="4" id="KW-0288">FMN</keyword>